<comment type="caution">
    <text evidence="3">The sequence shown here is derived from an EMBL/GenBank/DDBJ whole genome shotgun (WGS) entry which is preliminary data.</text>
</comment>
<feature type="coiled-coil region" evidence="1">
    <location>
        <begin position="451"/>
        <end position="507"/>
    </location>
</feature>
<accession>A0A553R5Y3</accession>
<proteinExistence type="predicted"/>
<evidence type="ECO:0000256" key="1">
    <source>
        <dbReference type="SAM" id="Coils"/>
    </source>
</evidence>
<evidence type="ECO:0000313" key="3">
    <source>
        <dbReference type="EMBL" id="TRY97599.1"/>
    </source>
</evidence>
<feature type="region of interest" description="Disordered" evidence="2">
    <location>
        <begin position="311"/>
        <end position="337"/>
    </location>
</feature>
<dbReference type="Proteomes" id="UP000316079">
    <property type="component" value="Unassembled WGS sequence"/>
</dbReference>
<dbReference type="EMBL" id="SRMA01025216">
    <property type="protein sequence ID" value="TRY97599.1"/>
    <property type="molecule type" value="Genomic_DNA"/>
</dbReference>
<dbReference type="OrthoDB" id="200110at2759"/>
<dbReference type="PANTHER" id="PTHR33663:SF3">
    <property type="entry name" value="COILED-COIL DOMAIN-CONTAINING PROTEIN 185"/>
    <property type="match status" value="1"/>
</dbReference>
<dbReference type="PANTHER" id="PTHR33663">
    <property type="entry name" value="COILED-COIL DOMAIN-CONTAINING PROTEIN 177"/>
    <property type="match status" value="1"/>
</dbReference>
<dbReference type="AlphaFoldDB" id="A0A553R5Y3"/>
<keyword evidence="4" id="KW-1185">Reference proteome</keyword>
<dbReference type="InterPro" id="IPR029090">
    <property type="entry name" value="DUF4659"/>
</dbReference>
<dbReference type="STRING" id="623744.A0A553R5Y3"/>
<organism evidence="3 4">
    <name type="scientific">Danionella cerebrum</name>
    <dbReference type="NCBI Taxonomy" id="2873325"/>
    <lineage>
        <taxon>Eukaryota</taxon>
        <taxon>Metazoa</taxon>
        <taxon>Chordata</taxon>
        <taxon>Craniata</taxon>
        <taxon>Vertebrata</taxon>
        <taxon>Euteleostomi</taxon>
        <taxon>Actinopterygii</taxon>
        <taxon>Neopterygii</taxon>
        <taxon>Teleostei</taxon>
        <taxon>Ostariophysi</taxon>
        <taxon>Cypriniformes</taxon>
        <taxon>Danionidae</taxon>
        <taxon>Danioninae</taxon>
        <taxon>Danionella</taxon>
    </lineage>
</organism>
<reference evidence="3 4" key="1">
    <citation type="journal article" date="2019" name="Sci. Data">
        <title>Hybrid genome assembly and annotation of Danionella translucida.</title>
        <authorList>
            <person name="Kadobianskyi M."/>
            <person name="Schulze L."/>
            <person name="Schuelke M."/>
            <person name="Judkewitz B."/>
        </authorList>
    </citation>
    <scope>NUCLEOTIDE SEQUENCE [LARGE SCALE GENOMIC DNA]</scope>
    <source>
        <strain evidence="3 4">Bolton</strain>
    </source>
</reference>
<sequence length="549" mass="66573">MHPVGTDPIRPLSPMLHLDLDNFNSPEAEHSRYVLTSPRSLESCARLGVKPVDLLFRTLTDFIDENHQSSLEEVTSLYEEYERKRRAQLSLCREERERILQEDCKKSSVKPFNSLETVLEQKIVKSAECKAKPNTEIDCSVHSKSAISIPDRSPITKSQKCSNNLSLADLRRSPATESHLKRLSQEIKHKLRITIPDRDQKIAGFMLAKHEEEQIRLRQSEFEEQYRQEERRKEEARRAQFEEKRRKELLERIRHWQEDLEERRRRREEQEAMSVVVFFRFKLDTAIREAVERKRYQKKLIRENEQSKVVQREKDLQAAREKSQHASRSKELLEKREKRRLMEENQRELLKRLLIKQKLQEQEHDEKELKRKHLEEKMKRSIQNHAVVLENRVHEMRTRAVREEEQSQLVKKRVQMENKEKLEQMRMLVQRCQHRTERALLQAQETLRRRAEHVRQENQEKETYHRRLQERVMKEEKVQWEERCKALMLKDERREKLQRERDEAHQRSRKVALASEYMRDRVREETIRKMFHQMAREAQLSAQLHQLQV</sequence>
<dbReference type="Pfam" id="PF15558">
    <property type="entry name" value="DUF4659"/>
    <property type="match status" value="2"/>
</dbReference>
<keyword evidence="1" id="KW-0175">Coiled coil</keyword>
<evidence type="ECO:0008006" key="5">
    <source>
        <dbReference type="Google" id="ProtNLM"/>
    </source>
</evidence>
<evidence type="ECO:0000313" key="4">
    <source>
        <dbReference type="Proteomes" id="UP000316079"/>
    </source>
</evidence>
<protein>
    <recommendedName>
        <fullName evidence="5">Coiled-coil domain-containing protein 177</fullName>
    </recommendedName>
</protein>
<name>A0A553R5Y3_9TELE</name>
<gene>
    <name evidence="3" type="ORF">DNTS_004738</name>
</gene>
<evidence type="ECO:0000256" key="2">
    <source>
        <dbReference type="SAM" id="MobiDB-lite"/>
    </source>
</evidence>